<evidence type="ECO:0000256" key="7">
    <source>
        <dbReference type="PROSITE-ProRule" id="PRU00169"/>
    </source>
</evidence>
<dbReference type="CDD" id="cd16916">
    <property type="entry name" value="HATPase_CheA-like"/>
    <property type="match status" value="1"/>
</dbReference>
<feature type="region of interest" description="Disordered" evidence="8">
    <location>
        <begin position="1"/>
        <end position="33"/>
    </location>
</feature>
<dbReference type="SMART" id="SM01231">
    <property type="entry name" value="H-kinase_dim"/>
    <property type="match status" value="1"/>
</dbReference>
<dbReference type="GO" id="GO:0006935">
    <property type="term" value="P:chemotaxis"/>
    <property type="evidence" value="ECO:0007669"/>
    <property type="project" value="InterPro"/>
</dbReference>
<feature type="domain" description="Histidine kinase" evidence="9">
    <location>
        <begin position="406"/>
        <end position="641"/>
    </location>
</feature>
<dbReference type="PROSITE" id="PS50110">
    <property type="entry name" value="RESPONSE_REGULATORY"/>
    <property type="match status" value="1"/>
</dbReference>
<dbReference type="Gene3D" id="1.10.287.560">
    <property type="entry name" value="Histidine kinase CheA-like, homodimeric domain"/>
    <property type="match status" value="1"/>
</dbReference>
<evidence type="ECO:0000256" key="2">
    <source>
        <dbReference type="ARBA" id="ARBA00012438"/>
    </source>
</evidence>
<dbReference type="Gene3D" id="2.30.30.40">
    <property type="entry name" value="SH3 Domains"/>
    <property type="match status" value="1"/>
</dbReference>
<feature type="non-terminal residue" evidence="12">
    <location>
        <position position="1"/>
    </location>
</feature>
<dbReference type="SUPFAM" id="SSF55874">
    <property type="entry name" value="ATPase domain of HSP90 chaperone/DNA topoisomerase II/histidine kinase"/>
    <property type="match status" value="1"/>
</dbReference>
<dbReference type="SMART" id="SM00387">
    <property type="entry name" value="HATPase_c"/>
    <property type="match status" value="1"/>
</dbReference>
<dbReference type="PANTHER" id="PTHR43395">
    <property type="entry name" value="SENSOR HISTIDINE KINASE CHEA"/>
    <property type="match status" value="1"/>
</dbReference>
<feature type="domain" description="CheW-like" evidence="11">
    <location>
        <begin position="643"/>
        <end position="787"/>
    </location>
</feature>
<evidence type="ECO:0000259" key="11">
    <source>
        <dbReference type="PROSITE" id="PS50851"/>
    </source>
</evidence>
<dbReference type="PROSITE" id="PS50109">
    <property type="entry name" value="HIS_KIN"/>
    <property type="match status" value="1"/>
</dbReference>
<evidence type="ECO:0000256" key="8">
    <source>
        <dbReference type="SAM" id="MobiDB-lite"/>
    </source>
</evidence>
<dbReference type="PANTHER" id="PTHR43395:SF1">
    <property type="entry name" value="CHEMOTAXIS PROTEIN CHEA"/>
    <property type="match status" value="1"/>
</dbReference>
<dbReference type="GO" id="GO:0000155">
    <property type="term" value="F:phosphorelay sensor kinase activity"/>
    <property type="evidence" value="ECO:0007669"/>
    <property type="project" value="InterPro"/>
</dbReference>
<keyword evidence="5 12" id="KW-0418">Kinase</keyword>
<keyword evidence="13" id="KW-1185">Reference proteome</keyword>
<evidence type="ECO:0000259" key="9">
    <source>
        <dbReference type="PROSITE" id="PS50109"/>
    </source>
</evidence>
<evidence type="ECO:0000256" key="1">
    <source>
        <dbReference type="ARBA" id="ARBA00000085"/>
    </source>
</evidence>
<dbReference type="SUPFAM" id="SSF47384">
    <property type="entry name" value="Homodimeric domain of signal transducing histidine kinase"/>
    <property type="match status" value="1"/>
</dbReference>
<dbReference type="FunFam" id="3.30.565.10:FF:000016">
    <property type="entry name" value="Chemotaxis protein CheA, putative"/>
    <property type="match status" value="1"/>
</dbReference>
<evidence type="ECO:0000256" key="6">
    <source>
        <dbReference type="ARBA" id="ARBA00023012"/>
    </source>
</evidence>
<evidence type="ECO:0000256" key="5">
    <source>
        <dbReference type="ARBA" id="ARBA00022777"/>
    </source>
</evidence>
<feature type="modified residue" description="4-aspartylphosphate" evidence="7">
    <location>
        <position position="867"/>
    </location>
</feature>
<evidence type="ECO:0000259" key="10">
    <source>
        <dbReference type="PROSITE" id="PS50110"/>
    </source>
</evidence>
<dbReference type="InterPro" id="IPR003594">
    <property type="entry name" value="HATPase_dom"/>
</dbReference>
<dbReference type="RefSeq" id="WP_163703586.1">
    <property type="nucleotide sequence ID" value="NZ_QXHD01000004.1"/>
</dbReference>
<dbReference type="AlphaFoldDB" id="A0A6M0RQ86"/>
<reference evidence="12 13" key="1">
    <citation type="journal article" date="2020" name="Microb. Ecol.">
        <title>Ecogenomics of the Marine Benthic Filamentous Cyanobacterium Adonisia.</title>
        <authorList>
            <person name="Walter J.M."/>
            <person name="Coutinho F.H."/>
            <person name="Leomil L."/>
            <person name="Hargreaves P.I."/>
            <person name="Campeao M.E."/>
            <person name="Vieira V.V."/>
            <person name="Silva B.S."/>
            <person name="Fistarol G.O."/>
            <person name="Salomon P.S."/>
            <person name="Sawabe T."/>
            <person name="Mino S."/>
            <person name="Hosokawa M."/>
            <person name="Miyashita H."/>
            <person name="Maruyama F."/>
            <person name="van Verk M.C."/>
            <person name="Dutilh B.E."/>
            <person name="Thompson C.C."/>
            <person name="Thompson F.L."/>
        </authorList>
    </citation>
    <scope>NUCLEOTIDE SEQUENCE [LARGE SCALE GENOMIC DNA]</scope>
    <source>
        <strain evidence="12 13">CCMR0081</strain>
    </source>
</reference>
<feature type="domain" description="Response regulatory" evidence="10">
    <location>
        <begin position="817"/>
        <end position="934"/>
    </location>
</feature>
<dbReference type="InterPro" id="IPR036097">
    <property type="entry name" value="HisK_dim/P_sf"/>
</dbReference>
<keyword evidence="3 7" id="KW-0597">Phosphoprotein</keyword>
<dbReference type="Pfam" id="PF02518">
    <property type="entry name" value="HATPase_c"/>
    <property type="match status" value="1"/>
</dbReference>
<proteinExistence type="predicted"/>
<dbReference type="Gene3D" id="3.30.565.10">
    <property type="entry name" value="Histidine kinase-like ATPase, C-terminal domain"/>
    <property type="match status" value="1"/>
</dbReference>
<dbReference type="Proteomes" id="UP000481033">
    <property type="component" value="Unassembled WGS sequence"/>
</dbReference>
<name>A0A6M0RQ86_9CYAN</name>
<feature type="compositionally biased region" description="Low complexity" evidence="8">
    <location>
        <begin position="231"/>
        <end position="247"/>
    </location>
</feature>
<dbReference type="InterPro" id="IPR001789">
    <property type="entry name" value="Sig_transdc_resp-reg_receiver"/>
</dbReference>
<dbReference type="InterPro" id="IPR036061">
    <property type="entry name" value="CheW-like_dom_sf"/>
</dbReference>
<keyword evidence="6" id="KW-0902">Two-component regulatory system</keyword>
<dbReference type="InterPro" id="IPR004105">
    <property type="entry name" value="CheA-like_dim"/>
</dbReference>
<dbReference type="Pfam" id="PF00072">
    <property type="entry name" value="Response_reg"/>
    <property type="match status" value="1"/>
</dbReference>
<dbReference type="InterPro" id="IPR002545">
    <property type="entry name" value="CheW-lke_dom"/>
</dbReference>
<dbReference type="PRINTS" id="PR00344">
    <property type="entry name" value="BCTRLSENSOR"/>
</dbReference>
<evidence type="ECO:0000256" key="3">
    <source>
        <dbReference type="ARBA" id="ARBA00022553"/>
    </source>
</evidence>
<dbReference type="Pfam" id="PF01584">
    <property type="entry name" value="CheW"/>
    <property type="match status" value="1"/>
</dbReference>
<dbReference type="InterPro" id="IPR036890">
    <property type="entry name" value="HATPase_C_sf"/>
</dbReference>
<keyword evidence="4" id="KW-0808">Transferase</keyword>
<dbReference type="InterPro" id="IPR004358">
    <property type="entry name" value="Sig_transdc_His_kin-like_C"/>
</dbReference>
<comment type="caution">
    <text evidence="12">The sequence shown here is derived from an EMBL/GenBank/DDBJ whole genome shotgun (WGS) entry which is preliminary data.</text>
</comment>
<evidence type="ECO:0000256" key="4">
    <source>
        <dbReference type="ARBA" id="ARBA00022679"/>
    </source>
</evidence>
<comment type="catalytic activity">
    <reaction evidence="1">
        <text>ATP + protein L-histidine = ADP + protein N-phospho-L-histidine.</text>
        <dbReference type="EC" id="2.7.13.3"/>
    </reaction>
</comment>
<dbReference type="InterPro" id="IPR005467">
    <property type="entry name" value="His_kinase_dom"/>
</dbReference>
<dbReference type="Pfam" id="PF02895">
    <property type="entry name" value="H-kinase_dim"/>
    <property type="match status" value="1"/>
</dbReference>
<dbReference type="EMBL" id="QXHD01000004">
    <property type="protein sequence ID" value="NEZ58407.1"/>
    <property type="molecule type" value="Genomic_DNA"/>
</dbReference>
<dbReference type="SMART" id="SM00260">
    <property type="entry name" value="CheW"/>
    <property type="match status" value="1"/>
</dbReference>
<dbReference type="PROSITE" id="PS50851">
    <property type="entry name" value="CHEW"/>
    <property type="match status" value="1"/>
</dbReference>
<dbReference type="InterPro" id="IPR011006">
    <property type="entry name" value="CheY-like_superfamily"/>
</dbReference>
<dbReference type="SUPFAM" id="SSF50341">
    <property type="entry name" value="CheW-like"/>
    <property type="match status" value="1"/>
</dbReference>
<dbReference type="SUPFAM" id="SSF52172">
    <property type="entry name" value="CheY-like"/>
    <property type="match status" value="1"/>
</dbReference>
<dbReference type="InterPro" id="IPR037006">
    <property type="entry name" value="CheA-like_homodim_sf"/>
</dbReference>
<evidence type="ECO:0000313" key="12">
    <source>
        <dbReference type="EMBL" id="NEZ58407.1"/>
    </source>
</evidence>
<feature type="region of interest" description="Disordered" evidence="8">
    <location>
        <begin position="231"/>
        <end position="251"/>
    </location>
</feature>
<dbReference type="GO" id="GO:0005737">
    <property type="term" value="C:cytoplasm"/>
    <property type="evidence" value="ECO:0007669"/>
    <property type="project" value="InterPro"/>
</dbReference>
<organism evidence="12 13">
    <name type="scientific">Adonisia turfae CCMR0081</name>
    <dbReference type="NCBI Taxonomy" id="2292702"/>
    <lineage>
        <taxon>Bacteria</taxon>
        <taxon>Bacillati</taxon>
        <taxon>Cyanobacteriota</taxon>
        <taxon>Adonisia</taxon>
        <taxon>Adonisia turfae</taxon>
    </lineage>
</organism>
<dbReference type="SMART" id="SM00448">
    <property type="entry name" value="REC"/>
    <property type="match status" value="1"/>
</dbReference>
<gene>
    <name evidence="12" type="ORF">DXZ20_22725</name>
</gene>
<dbReference type="InterPro" id="IPR051315">
    <property type="entry name" value="Bact_Chemotaxis_CheA"/>
</dbReference>
<protein>
    <recommendedName>
        <fullName evidence="2">histidine kinase</fullName>
        <ecNumber evidence="2">2.7.13.3</ecNumber>
    </recommendedName>
</protein>
<accession>A0A6M0RQ86</accession>
<sequence length="940" mass="103537">VTPDDALDTGLGDLDDLFDNGGDVTSADATTSDNALDNLLGDADIALDSTVENNADELLTDLDLDNLELDEPETNLSDVDLSLELGSNLNDVSSTASELLNEELDEPETNLSDVDLSLELGSDLNDASSTESELLNEPPVSTFDFDLLDIEDDGIVTGFVNEDEKPESLEKPIETDTIDNLEIFEPSSDEPGLESLDSLLSELPEEIDEFSASTATTDSSNEFGELEALLESPDNLPEPSSESPSTTDLDDEFGDLEALLQDTDKTLAPAAASGTSTYRPRPTSNRLSARRMVTDQTMRVSVSHLDNLSNLVGELVVNRNTLEQDQDRLRQFLDNLLFQVQQLNDVGQRMRDLYERSLLESSLISSRQSYHMTSASFSVENSDIEDHATGESFDALEMDRFTGFHTLSQEMIELIVRVRESASDIAYTVESSDQVTRQFRQVTNQLQEGLNKARMVPFAQTASRLPRAVRDISLKCGKEARLVVEGRDILIDKMILEQLYDPMTHLVNNAITHGIETPEERHQAGKSSEGLITVRAFYQGNQTVISVGDDGAGIDPDIVKQKALQKGLISQSDAHTMTVLDVYDLLFHPGFSTRDQADDFAGRGFGMDVVRTSLADIRGNITIDSEPGHGTNFTIRLPLTLSISKALSCISNQARIAFPMDGVEDMFDVSRERIQKNDQGEDCILWRDTLLPFQNLSDLLSFNRTLGRGRVYGGNQDENMISIVVLRSANSFIALEVDQVMGEQEIVIKQLEGPVPKPTGIAGATVLGDGRVMPIADVLELIDLAMGRVRREPNAALWAQSEDTPPEEPAKVKSEPTVLIVDDSITVRELLSMSFNKVGYRVEQARDGQEAWEKLRSGLPCDLVFCDIEMPRMDGLELLSRLQKDDGLQQIPIAMLTSRGADRHRQMAVDLGASGYFTKPYLEEALLDAANKMLHGEKLV</sequence>
<dbReference type="EC" id="2.7.13.3" evidence="2"/>
<evidence type="ECO:0000313" key="13">
    <source>
        <dbReference type="Proteomes" id="UP000481033"/>
    </source>
</evidence>
<dbReference type="Gene3D" id="3.40.50.2300">
    <property type="match status" value="1"/>
</dbReference>